<evidence type="ECO:0000313" key="2">
    <source>
        <dbReference type="Proteomes" id="UP000281955"/>
    </source>
</evidence>
<sequence length="69" mass="7949">MSFTWRYEHRDGRVVEDSALPTTVFPTRSDAETWLGEDWRILRGLGVEQVVLLEDDSAVYGPMSLHPTR</sequence>
<accession>A0A420XPB4</accession>
<dbReference type="Proteomes" id="UP000281955">
    <property type="component" value="Unassembled WGS sequence"/>
</dbReference>
<organism evidence="1 2">
    <name type="scientific">Motilibacter peucedani</name>
    <dbReference type="NCBI Taxonomy" id="598650"/>
    <lineage>
        <taxon>Bacteria</taxon>
        <taxon>Bacillati</taxon>
        <taxon>Actinomycetota</taxon>
        <taxon>Actinomycetes</taxon>
        <taxon>Motilibacterales</taxon>
        <taxon>Motilibacteraceae</taxon>
        <taxon>Motilibacter</taxon>
    </lineage>
</organism>
<reference evidence="1 2" key="1">
    <citation type="submission" date="2018-10" db="EMBL/GenBank/DDBJ databases">
        <title>Genomic Encyclopedia of Archaeal and Bacterial Type Strains, Phase II (KMG-II): from individual species to whole genera.</title>
        <authorList>
            <person name="Goeker M."/>
        </authorList>
    </citation>
    <scope>NUCLEOTIDE SEQUENCE [LARGE SCALE GENOMIC DNA]</scope>
    <source>
        <strain evidence="1 2">RP-AC37</strain>
    </source>
</reference>
<protein>
    <submittedName>
        <fullName evidence="1">Uncharacterized protein</fullName>
    </submittedName>
</protein>
<dbReference type="OrthoDB" id="3214648at2"/>
<comment type="caution">
    <text evidence="1">The sequence shown here is derived from an EMBL/GenBank/DDBJ whole genome shotgun (WGS) entry which is preliminary data.</text>
</comment>
<dbReference type="EMBL" id="RBWV01000012">
    <property type="protein sequence ID" value="RKS74024.1"/>
    <property type="molecule type" value="Genomic_DNA"/>
</dbReference>
<evidence type="ECO:0000313" key="1">
    <source>
        <dbReference type="EMBL" id="RKS74024.1"/>
    </source>
</evidence>
<dbReference type="RefSeq" id="WP_121193797.1">
    <property type="nucleotide sequence ID" value="NZ_RBWV01000012.1"/>
</dbReference>
<proteinExistence type="predicted"/>
<name>A0A420XPB4_9ACTN</name>
<dbReference type="AlphaFoldDB" id="A0A420XPB4"/>
<keyword evidence="2" id="KW-1185">Reference proteome</keyword>
<dbReference type="InParanoid" id="A0A420XPB4"/>
<gene>
    <name evidence="1" type="ORF">CLV35_2522</name>
</gene>